<feature type="active site" description="Proton donor" evidence="5">
    <location>
        <position position="99"/>
    </location>
</feature>
<comment type="caution">
    <text evidence="6">The sequence shown here is derived from an EMBL/GenBank/DDBJ whole genome shotgun (WGS) entry which is preliminary data.</text>
</comment>
<dbReference type="GO" id="GO:0006564">
    <property type="term" value="P:L-serine biosynthetic process"/>
    <property type="evidence" value="ECO:0007669"/>
    <property type="project" value="InterPro"/>
</dbReference>
<dbReference type="GO" id="GO:0005737">
    <property type="term" value="C:cytoplasm"/>
    <property type="evidence" value="ECO:0007669"/>
    <property type="project" value="TreeGrafter"/>
</dbReference>
<evidence type="ECO:0000256" key="4">
    <source>
        <dbReference type="ARBA" id="ARBA00022842"/>
    </source>
</evidence>
<gene>
    <name evidence="6" type="ORF">J8A68_003597</name>
</gene>
<evidence type="ECO:0000256" key="5">
    <source>
        <dbReference type="PIRSR" id="PIRSR604469-1"/>
    </source>
</evidence>
<proteinExistence type="predicted"/>
<accession>A0A8J5UH46</accession>
<name>A0A8J5UH46_9ASCO</name>
<dbReference type="SFLD" id="SFLDG01137">
    <property type="entry name" value="C1.6.1:_Phosphoserine_Phosphat"/>
    <property type="match status" value="1"/>
</dbReference>
<dbReference type="SFLD" id="SFLDG01136">
    <property type="entry name" value="C1.6:_Phosphoserine_Phosphatas"/>
    <property type="match status" value="1"/>
</dbReference>
<dbReference type="PANTHER" id="PTHR43344">
    <property type="entry name" value="PHOSPHOSERINE PHOSPHATASE"/>
    <property type="match status" value="1"/>
</dbReference>
<dbReference type="GeneID" id="73470397"/>
<dbReference type="NCBIfam" id="TIGR01488">
    <property type="entry name" value="HAD-SF-IB"/>
    <property type="match status" value="1"/>
</dbReference>
<keyword evidence="7" id="KW-1185">Reference proteome</keyword>
<evidence type="ECO:0000256" key="2">
    <source>
        <dbReference type="ARBA" id="ARBA00022723"/>
    </source>
</evidence>
<keyword evidence="2" id="KW-0479">Metal-binding</keyword>
<evidence type="ECO:0000256" key="1">
    <source>
        <dbReference type="ARBA" id="ARBA00022605"/>
    </source>
</evidence>
<sequence length="310" mass="34334">MTTSSKTNCSFTVISHEDALRTFTLEKIEKFIEEELSISAFTSHKLSHRAHDYYFDVEDIDATRAQIKEYLHSEPKGFDIIIQPTATRKNKKLFIFDMDSTLIYQEVIELIAAYADIEDKVAEITTRAMNGELDFNQSLAERVLLLKGIDASNIWEELKEKIQVTKGIPDLCKALKKLGIIMGVCSGGFIPLAEHVKGQLGLDYAFANTLGVDENNHLDGTTIGPIVNGDKKAELLLEIAAKNDIDPKDAVAIGDGANDLKMMSVAGFGIAWNAKPKVQLEAPACLNTETLSDVLYIMGYSDNEIEKLLE</sequence>
<dbReference type="FunFam" id="3.40.50.1000:FF:000143">
    <property type="entry name" value="Phosphoserine phosphatase serb"/>
    <property type="match status" value="1"/>
</dbReference>
<protein>
    <submittedName>
        <fullName evidence="6">SER2</fullName>
    </submittedName>
</protein>
<dbReference type="NCBIfam" id="TIGR00338">
    <property type="entry name" value="serB"/>
    <property type="match status" value="1"/>
</dbReference>
<dbReference type="InterPro" id="IPR004469">
    <property type="entry name" value="PSP"/>
</dbReference>
<dbReference type="RefSeq" id="XP_049263146.1">
    <property type="nucleotide sequence ID" value="XM_049407470.1"/>
</dbReference>
<dbReference type="GO" id="GO:0036424">
    <property type="term" value="F:L-phosphoserine phosphatase activity"/>
    <property type="evidence" value="ECO:0007669"/>
    <property type="project" value="InterPro"/>
</dbReference>
<dbReference type="InterPro" id="IPR050582">
    <property type="entry name" value="HAD-like_SerB"/>
</dbReference>
<keyword evidence="4" id="KW-0460">Magnesium</keyword>
<dbReference type="PANTHER" id="PTHR43344:SF2">
    <property type="entry name" value="PHOSPHOSERINE PHOSPHATASE"/>
    <property type="match status" value="1"/>
</dbReference>
<dbReference type="SFLD" id="SFLDF00029">
    <property type="entry name" value="phosphoserine_phosphatase"/>
    <property type="match status" value="1"/>
</dbReference>
<evidence type="ECO:0000256" key="3">
    <source>
        <dbReference type="ARBA" id="ARBA00022801"/>
    </source>
</evidence>
<dbReference type="AlphaFoldDB" id="A0A8J5UH46"/>
<dbReference type="GO" id="GO:0000287">
    <property type="term" value="F:magnesium ion binding"/>
    <property type="evidence" value="ECO:0007669"/>
    <property type="project" value="TreeGrafter"/>
</dbReference>
<dbReference type="EMBL" id="JAGSYN010000159">
    <property type="protein sequence ID" value="KAG7662913.1"/>
    <property type="molecule type" value="Genomic_DNA"/>
</dbReference>
<feature type="active site" description="Nucleophile" evidence="5">
    <location>
        <position position="97"/>
    </location>
</feature>
<reference evidence="6 7" key="1">
    <citation type="journal article" date="2021" name="DNA Res.">
        <title>Genome analysis of Candida subhashii reveals its hybrid nature and dual mitochondrial genome conformations.</title>
        <authorList>
            <person name="Mixao V."/>
            <person name="Hegedusova E."/>
            <person name="Saus E."/>
            <person name="Pryszcz L.P."/>
            <person name="Cillingova A."/>
            <person name="Nosek J."/>
            <person name="Gabaldon T."/>
        </authorList>
    </citation>
    <scope>NUCLEOTIDE SEQUENCE [LARGE SCALE GENOMIC DNA]</scope>
    <source>
        <strain evidence="6 7">CBS 10753</strain>
    </source>
</reference>
<keyword evidence="1" id="KW-0028">Amino-acid biosynthesis</keyword>
<evidence type="ECO:0000313" key="6">
    <source>
        <dbReference type="EMBL" id="KAG7662913.1"/>
    </source>
</evidence>
<dbReference type="OrthoDB" id="27226at2759"/>
<organism evidence="6 7">
    <name type="scientific">[Candida] subhashii</name>
    <dbReference type="NCBI Taxonomy" id="561895"/>
    <lineage>
        <taxon>Eukaryota</taxon>
        <taxon>Fungi</taxon>
        <taxon>Dikarya</taxon>
        <taxon>Ascomycota</taxon>
        <taxon>Saccharomycotina</taxon>
        <taxon>Pichiomycetes</taxon>
        <taxon>Debaryomycetaceae</taxon>
        <taxon>Spathaspora</taxon>
    </lineage>
</organism>
<dbReference type="Pfam" id="PF00702">
    <property type="entry name" value="Hydrolase"/>
    <property type="match status" value="1"/>
</dbReference>
<evidence type="ECO:0000313" key="7">
    <source>
        <dbReference type="Proteomes" id="UP000694255"/>
    </source>
</evidence>
<keyword evidence="3" id="KW-0378">Hydrolase</keyword>
<dbReference type="Proteomes" id="UP000694255">
    <property type="component" value="Unassembled WGS sequence"/>
</dbReference>
<dbReference type="SFLD" id="SFLDS00003">
    <property type="entry name" value="Haloacid_Dehalogenase"/>
    <property type="match status" value="1"/>
</dbReference>